<dbReference type="PANTHER" id="PTHR43155">
    <property type="entry name" value="CYCLIC DI-GMP PHOSPHODIESTERASE PA4108-RELATED"/>
    <property type="match status" value="1"/>
</dbReference>
<feature type="domain" description="HD-GYP" evidence="1">
    <location>
        <begin position="127"/>
        <end position="323"/>
    </location>
</feature>
<dbReference type="Pfam" id="PF13487">
    <property type="entry name" value="HD_5"/>
    <property type="match status" value="1"/>
</dbReference>
<sequence length="391" mass="43480">MLEFVDIDALLPGMFIVKVIKQSGKITVATAGKINDQQDINSLLDKGILQVQIDPAKSTHLNTDDELNDLGETYLNASGLSYSQQLEHSLILHDQAKTIQGRLIKRVANGRIADIEEVNNIMQEIVNKAFECDDALGITTLLKDNDEYFLEHSINCAILMVMFGRSLEIEKSTLQHLGVGALLMDIGMVKLPLLLTQKTDSLSVQESQRMQRHIDIALKLLEPIEDIDEISLTVIKQHHERLDGTGYSDGLRGEQISQYGRMAAIVDTYDSLTTSRPYRDTFKPADALKKMQAEGLGLDKELLSKFIGCIGANPIGSLVKLASGKLAMVMRLSRHHPLSPNVMVFYNLNTKIAEVAQLDLSKVEDEIVDSVSPEDFDISLPVFLRQSFFSK</sequence>
<dbReference type="PROSITE" id="PS51832">
    <property type="entry name" value="HD_GYP"/>
    <property type="match status" value="1"/>
</dbReference>
<dbReference type="InterPro" id="IPR037522">
    <property type="entry name" value="HD_GYP_dom"/>
</dbReference>
<dbReference type="SMART" id="SM00471">
    <property type="entry name" value="HDc"/>
    <property type="match status" value="1"/>
</dbReference>
<dbReference type="OrthoDB" id="9764808at2"/>
<evidence type="ECO:0000313" key="2">
    <source>
        <dbReference type="EMBL" id="AGH43692.1"/>
    </source>
</evidence>
<dbReference type="GO" id="GO:0008081">
    <property type="term" value="F:phosphoric diester hydrolase activity"/>
    <property type="evidence" value="ECO:0007669"/>
    <property type="project" value="UniProtKB-ARBA"/>
</dbReference>
<proteinExistence type="predicted"/>
<organism evidence="2 3">
    <name type="scientific">Paraglaciecola psychrophila 170</name>
    <dbReference type="NCBI Taxonomy" id="1129794"/>
    <lineage>
        <taxon>Bacteria</taxon>
        <taxon>Pseudomonadati</taxon>
        <taxon>Pseudomonadota</taxon>
        <taxon>Gammaproteobacteria</taxon>
        <taxon>Alteromonadales</taxon>
        <taxon>Alteromonadaceae</taxon>
        <taxon>Paraglaciecola</taxon>
    </lineage>
</organism>
<dbReference type="SUPFAM" id="SSF109604">
    <property type="entry name" value="HD-domain/PDEase-like"/>
    <property type="match status" value="1"/>
</dbReference>
<reference evidence="2 3" key="1">
    <citation type="journal article" date="2013" name="Genome Announc.">
        <title>Complete Genome Sequence of Glaciecola psychrophila Strain 170T.</title>
        <authorList>
            <person name="Yin J."/>
            <person name="Chen J."/>
            <person name="Liu G."/>
            <person name="Yu Y."/>
            <person name="Song L."/>
            <person name="Wang X."/>
            <person name="Qu X."/>
        </authorList>
    </citation>
    <scope>NUCLEOTIDE SEQUENCE [LARGE SCALE GENOMIC DNA]</scope>
    <source>
        <strain evidence="2 3">170</strain>
    </source>
</reference>
<dbReference type="STRING" id="1129794.C427_1583"/>
<dbReference type="KEGG" id="gps:C427_1583"/>
<dbReference type="InterPro" id="IPR021812">
    <property type="entry name" value="DUF3391"/>
</dbReference>
<dbReference type="Proteomes" id="UP000011864">
    <property type="component" value="Chromosome"/>
</dbReference>
<dbReference type="AlphaFoldDB" id="K6YT58"/>
<name>K6YT58_9ALTE</name>
<dbReference type="PANTHER" id="PTHR43155:SF2">
    <property type="entry name" value="CYCLIC DI-GMP PHOSPHODIESTERASE PA4108"/>
    <property type="match status" value="1"/>
</dbReference>
<dbReference type="InterPro" id="IPR003607">
    <property type="entry name" value="HD/PDEase_dom"/>
</dbReference>
<dbReference type="HOGENOM" id="CLU_000445_92_1_6"/>
<protein>
    <recommendedName>
        <fullName evidence="1">HD-GYP domain-containing protein</fullName>
    </recommendedName>
</protein>
<dbReference type="CDD" id="cd00077">
    <property type="entry name" value="HDc"/>
    <property type="match status" value="1"/>
</dbReference>
<accession>K6YT58</accession>
<keyword evidence="3" id="KW-1185">Reference proteome</keyword>
<dbReference type="EMBL" id="CP003837">
    <property type="protein sequence ID" value="AGH43692.1"/>
    <property type="molecule type" value="Genomic_DNA"/>
</dbReference>
<dbReference type="PATRIC" id="fig|1129794.4.peg.1568"/>
<dbReference type="RefSeq" id="WP_007634807.1">
    <property type="nucleotide sequence ID" value="NC_020514.1"/>
</dbReference>
<evidence type="ECO:0000313" key="3">
    <source>
        <dbReference type="Proteomes" id="UP000011864"/>
    </source>
</evidence>
<dbReference type="eggNOG" id="COG2206">
    <property type="taxonomic scope" value="Bacteria"/>
</dbReference>
<gene>
    <name evidence="2" type="ORF">C427_1583</name>
</gene>
<dbReference type="Pfam" id="PF11871">
    <property type="entry name" value="DUF3391"/>
    <property type="match status" value="1"/>
</dbReference>
<evidence type="ECO:0000259" key="1">
    <source>
        <dbReference type="PROSITE" id="PS51832"/>
    </source>
</evidence>
<dbReference type="Gene3D" id="1.10.3210.10">
    <property type="entry name" value="Hypothetical protein af1432"/>
    <property type="match status" value="1"/>
</dbReference>